<reference evidence="3" key="1">
    <citation type="submission" date="2015-05" db="EMBL/GenBank/DDBJ databases">
        <authorList>
            <person name="Wang D.B."/>
            <person name="Wang M."/>
        </authorList>
    </citation>
    <scope>NUCLEOTIDE SEQUENCE</scope>
    <source>
        <strain evidence="3">36-1</strain>
    </source>
</reference>
<evidence type="ECO:0000256" key="1">
    <source>
        <dbReference type="SAM" id="MobiDB-lite"/>
    </source>
</evidence>
<dbReference type="Proteomes" id="UP000245956">
    <property type="component" value="Unassembled WGS sequence"/>
</dbReference>
<dbReference type="AlphaFoldDB" id="A0A2U3EJR1"/>
<gene>
    <name evidence="3" type="ORF">PCL_08079</name>
    <name evidence="2" type="ORF">Purlil1_3087</name>
</gene>
<dbReference type="EMBL" id="LCWV01000003">
    <property type="protein sequence ID" value="PWI74765.1"/>
    <property type="molecule type" value="Genomic_DNA"/>
</dbReference>
<reference evidence="2 5" key="4">
    <citation type="journal article" date="2024" name="Microbiol. Resour. Announc.">
        <title>Genome annotations for the ascomycete fungi Trichoderma harzianum, Trichoderma aggressivum, and Purpureocillium lilacinum.</title>
        <authorList>
            <person name="Beijen E.P.W."/>
            <person name="Ohm R.A."/>
        </authorList>
    </citation>
    <scope>NUCLEOTIDE SEQUENCE [LARGE SCALE GENOMIC DNA]</scope>
    <source>
        <strain evidence="2 5">CBS 150709</strain>
    </source>
</reference>
<feature type="compositionally biased region" description="Low complexity" evidence="1">
    <location>
        <begin position="32"/>
        <end position="44"/>
    </location>
</feature>
<dbReference type="Proteomes" id="UP001287286">
    <property type="component" value="Unassembled WGS sequence"/>
</dbReference>
<evidence type="ECO:0000313" key="2">
    <source>
        <dbReference type="EMBL" id="KAK4092466.1"/>
    </source>
</evidence>
<name>A0A2U3EJR1_PURLI</name>
<accession>A0A2U3EJR1</accession>
<proteinExistence type="predicted"/>
<sequence>MSNRSLTSALRSLGRCQGPSSRLIACHSRQFSSSPAHGSSPSAPQRSSRFFADSPPTGVRAVFAETDNSDLNAILRTIQEKIILPAYLPEKQRKLVFDPKMRSYLEQNPVVIEVEGLEHKFSSIDRFKGIENSKAILAKALGNMHTSEDWTNLGTLLAGYKKAGIKLKPDHWGKVVRVAGSRGQIYAVIECAKQSDKTGLLLTNRETVVRVLAYVNDKTAANPGDVAEARQALRWAEQVLDLLQRPEHMLQTVRSRDRLHYSRVVRGMVLFARSSAVKAEQEAGESAEQDLSLLRDDVTLLESLWEGGAPQDLATLDEFAKLNPTPERSSGARVPQALNGSSYVQVLAQNIKGIQTTRELLGDEAKSLAPVEDALEKHLSEFVQTAPGRTKGWEDEYEKVVGKTPSWSSA</sequence>
<comment type="caution">
    <text evidence="3">The sequence shown here is derived from an EMBL/GenBank/DDBJ whole genome shotgun (WGS) entry which is preliminary data.</text>
</comment>
<evidence type="ECO:0000313" key="3">
    <source>
        <dbReference type="EMBL" id="PWI74765.1"/>
    </source>
</evidence>
<reference evidence="3 4" key="2">
    <citation type="journal article" date="2016" name="Front. Microbiol.">
        <title>Genome and transcriptome sequences reveal the specific parasitism of the nematophagous Purpureocillium lilacinum 36-1.</title>
        <authorList>
            <person name="Xie J."/>
            <person name="Li S."/>
            <person name="Mo C."/>
            <person name="Xiao X."/>
            <person name="Peng D."/>
            <person name="Wang G."/>
            <person name="Xiao Y."/>
        </authorList>
    </citation>
    <scope>NUCLEOTIDE SEQUENCE [LARGE SCALE GENOMIC DNA]</scope>
    <source>
        <strain evidence="3 4">36-1</strain>
    </source>
</reference>
<evidence type="ECO:0000313" key="5">
    <source>
        <dbReference type="Proteomes" id="UP001287286"/>
    </source>
</evidence>
<protein>
    <submittedName>
        <fullName evidence="3">Uncharacterized protein</fullName>
    </submittedName>
</protein>
<organism evidence="3 4">
    <name type="scientific">Purpureocillium lilacinum</name>
    <name type="common">Paecilomyces lilacinus</name>
    <dbReference type="NCBI Taxonomy" id="33203"/>
    <lineage>
        <taxon>Eukaryota</taxon>
        <taxon>Fungi</taxon>
        <taxon>Dikarya</taxon>
        <taxon>Ascomycota</taxon>
        <taxon>Pezizomycotina</taxon>
        <taxon>Sordariomycetes</taxon>
        <taxon>Hypocreomycetidae</taxon>
        <taxon>Hypocreales</taxon>
        <taxon>Ophiocordycipitaceae</taxon>
        <taxon>Purpureocillium</taxon>
    </lineage>
</organism>
<keyword evidence="5" id="KW-1185">Reference proteome</keyword>
<evidence type="ECO:0000313" key="4">
    <source>
        <dbReference type="Proteomes" id="UP000245956"/>
    </source>
</evidence>
<dbReference type="EMBL" id="JAWRVI010000008">
    <property type="protein sequence ID" value="KAK4092466.1"/>
    <property type="molecule type" value="Genomic_DNA"/>
</dbReference>
<reference evidence="2" key="3">
    <citation type="submission" date="2023-11" db="EMBL/GenBank/DDBJ databases">
        <authorList>
            <person name="Beijen E."/>
            <person name="Ohm R.A."/>
        </authorList>
    </citation>
    <scope>NUCLEOTIDE SEQUENCE</scope>
    <source>
        <strain evidence="2">CBS 150709</strain>
    </source>
</reference>
<feature type="region of interest" description="Disordered" evidence="1">
    <location>
        <begin position="29"/>
        <end position="51"/>
    </location>
</feature>